<organism evidence="2 3">
    <name type="scientific">Hymenoscyphus fraxineus</name>
    <dbReference type="NCBI Taxonomy" id="746836"/>
    <lineage>
        <taxon>Eukaryota</taxon>
        <taxon>Fungi</taxon>
        <taxon>Dikarya</taxon>
        <taxon>Ascomycota</taxon>
        <taxon>Pezizomycotina</taxon>
        <taxon>Leotiomycetes</taxon>
        <taxon>Helotiales</taxon>
        <taxon>Helotiaceae</taxon>
        <taxon>Hymenoscyphus</taxon>
    </lineage>
</organism>
<evidence type="ECO:0000256" key="1">
    <source>
        <dbReference type="SAM" id="MobiDB-lite"/>
    </source>
</evidence>
<dbReference type="AlphaFoldDB" id="A0A9N9KYJ2"/>
<protein>
    <submittedName>
        <fullName evidence="2">Uncharacterized protein</fullName>
    </submittedName>
</protein>
<keyword evidence="3" id="KW-1185">Reference proteome</keyword>
<feature type="region of interest" description="Disordered" evidence="1">
    <location>
        <begin position="50"/>
        <end position="71"/>
    </location>
</feature>
<evidence type="ECO:0000313" key="2">
    <source>
        <dbReference type="EMBL" id="CAG8954928.1"/>
    </source>
</evidence>
<comment type="caution">
    <text evidence="2">The sequence shown here is derived from an EMBL/GenBank/DDBJ whole genome shotgun (WGS) entry which is preliminary data.</text>
</comment>
<evidence type="ECO:0000313" key="3">
    <source>
        <dbReference type="Proteomes" id="UP000696280"/>
    </source>
</evidence>
<sequence length="117" mass="13481">MWLIPNVVDPSHCLECERDQLAKHGAMLHRGCSQHPRPFPSLLPSDLQPLARRRCTQEREKERRNGMKRVRWSHHRSPVVFHGQKRCSNHDAIMSCPCSPIPRLPLQDPASGIRPVI</sequence>
<proteinExistence type="predicted"/>
<name>A0A9N9KYJ2_9HELO</name>
<feature type="compositionally biased region" description="Basic and acidic residues" evidence="1">
    <location>
        <begin position="55"/>
        <end position="65"/>
    </location>
</feature>
<dbReference type="Proteomes" id="UP000696280">
    <property type="component" value="Unassembled WGS sequence"/>
</dbReference>
<accession>A0A9N9KYJ2</accession>
<reference evidence="2" key="1">
    <citation type="submission" date="2021-07" db="EMBL/GenBank/DDBJ databases">
        <authorList>
            <person name="Durling M."/>
        </authorList>
    </citation>
    <scope>NUCLEOTIDE SEQUENCE</scope>
</reference>
<gene>
    <name evidence="2" type="ORF">HYFRA_00008616</name>
</gene>
<dbReference type="EMBL" id="CAJVRL010000058">
    <property type="protein sequence ID" value="CAG8954928.1"/>
    <property type="molecule type" value="Genomic_DNA"/>
</dbReference>